<dbReference type="Proteomes" id="UP001146468">
    <property type="component" value="Unassembled WGS sequence"/>
</dbReference>
<dbReference type="EMBL" id="JAKMUS010000009">
    <property type="protein sequence ID" value="MCZ9294240.1"/>
    <property type="molecule type" value="Genomic_DNA"/>
</dbReference>
<evidence type="ECO:0000313" key="2">
    <source>
        <dbReference type="EMBL" id="MCZ9294240.1"/>
    </source>
</evidence>
<evidence type="ECO:0000313" key="3">
    <source>
        <dbReference type="Proteomes" id="UP001146468"/>
    </source>
</evidence>
<dbReference type="AlphaFoldDB" id="A0A9X3LU47"/>
<keyword evidence="3" id="KW-1185">Reference proteome</keyword>
<sequence>MRFTRSHTFPLITLAATGLVLTGCSSTDELAEPALTTVAEASSEAQPESHEEKPTEEKPTEEKPEEEKPDDGLDPAGTICGEVDSFTIVTLNDGLSCDEAMTVFNDYMSGSPSGTPPQGSGAFWDAPNGWFCGGNNFLFPGDEDQKFNKFPSCGPKDSAENVVAVPAERVSELPV</sequence>
<accession>A0A9X3LU47</accession>
<name>A0A9X3LU47_9CORY</name>
<reference evidence="2" key="1">
    <citation type="submission" date="2022-02" db="EMBL/GenBank/DDBJ databases">
        <title>Corynebacterium sp. from urogenital microbiome.</title>
        <authorList>
            <person name="Cappelli E.A."/>
            <person name="Ribeiro T.G."/>
            <person name="Peixe L."/>
        </authorList>
    </citation>
    <scope>NUCLEOTIDE SEQUENCE</scope>
    <source>
        <strain evidence="2">C8Ua_172</strain>
    </source>
</reference>
<proteinExistence type="predicted"/>
<dbReference type="PROSITE" id="PS51257">
    <property type="entry name" value="PROKAR_LIPOPROTEIN"/>
    <property type="match status" value="1"/>
</dbReference>
<feature type="compositionally biased region" description="Basic and acidic residues" evidence="1">
    <location>
        <begin position="47"/>
        <end position="66"/>
    </location>
</feature>
<organism evidence="2 3">
    <name type="scientific">Corynebacterium meitnerae</name>
    <dbReference type="NCBI Taxonomy" id="2913498"/>
    <lineage>
        <taxon>Bacteria</taxon>
        <taxon>Bacillati</taxon>
        <taxon>Actinomycetota</taxon>
        <taxon>Actinomycetes</taxon>
        <taxon>Mycobacteriales</taxon>
        <taxon>Corynebacteriaceae</taxon>
        <taxon>Corynebacterium</taxon>
    </lineage>
</organism>
<evidence type="ECO:0000256" key="1">
    <source>
        <dbReference type="SAM" id="MobiDB-lite"/>
    </source>
</evidence>
<dbReference type="RefSeq" id="WP_269965657.1">
    <property type="nucleotide sequence ID" value="NZ_JAKMUS010000009.1"/>
</dbReference>
<protein>
    <submittedName>
        <fullName evidence="2">Uncharacterized protein</fullName>
    </submittedName>
</protein>
<gene>
    <name evidence="2" type="ORF">L8U60_07040</name>
</gene>
<feature type="region of interest" description="Disordered" evidence="1">
    <location>
        <begin position="32"/>
        <end position="79"/>
    </location>
</feature>
<comment type="caution">
    <text evidence="2">The sequence shown here is derived from an EMBL/GenBank/DDBJ whole genome shotgun (WGS) entry which is preliminary data.</text>
</comment>